<evidence type="ECO:0000313" key="11">
    <source>
        <dbReference type="EMBL" id="KAK6187451.1"/>
    </source>
</evidence>
<dbReference type="Proteomes" id="UP001347796">
    <property type="component" value="Unassembled WGS sequence"/>
</dbReference>
<evidence type="ECO:0000256" key="3">
    <source>
        <dbReference type="ARBA" id="ARBA00022679"/>
    </source>
</evidence>
<dbReference type="Pfam" id="PF18391">
    <property type="entry name" value="CHIP_TPR_N"/>
    <property type="match status" value="1"/>
</dbReference>
<dbReference type="PROSITE" id="PS51698">
    <property type="entry name" value="U_BOX"/>
    <property type="match status" value="1"/>
</dbReference>
<evidence type="ECO:0000256" key="5">
    <source>
        <dbReference type="ARBA" id="ARBA00022786"/>
    </source>
</evidence>
<comment type="catalytic activity">
    <reaction evidence="1">
        <text>S-ubiquitinyl-[E2 ubiquitin-conjugating enzyme]-L-cysteine + [acceptor protein]-L-lysine = [E2 ubiquitin-conjugating enzyme]-L-cysteine + N(6)-ubiquitinyl-[acceptor protein]-L-lysine.</text>
        <dbReference type="EC" id="2.3.2.27"/>
    </reaction>
</comment>
<evidence type="ECO:0000259" key="10">
    <source>
        <dbReference type="PROSITE" id="PS51698"/>
    </source>
</evidence>
<dbReference type="PROSITE" id="PS50005">
    <property type="entry name" value="TPR"/>
    <property type="match status" value="1"/>
</dbReference>
<dbReference type="GO" id="GO:0071218">
    <property type="term" value="P:cellular response to misfolded protein"/>
    <property type="evidence" value="ECO:0007669"/>
    <property type="project" value="TreeGrafter"/>
</dbReference>
<protein>
    <recommendedName>
        <fullName evidence="7">E3 ubiquitin-protein ligase CHIP</fullName>
        <ecNumber evidence="2">2.3.2.27</ecNumber>
    </recommendedName>
    <alternativeName>
        <fullName evidence="8">RING-type E3 ubiquitin transferase CHIP</fullName>
    </alternativeName>
</protein>
<evidence type="ECO:0000256" key="8">
    <source>
        <dbReference type="ARBA" id="ARBA00044543"/>
    </source>
</evidence>
<gene>
    <name evidence="11" type="ORF">SNE40_005478</name>
</gene>
<dbReference type="SUPFAM" id="SSF57850">
    <property type="entry name" value="RING/U-box"/>
    <property type="match status" value="1"/>
</dbReference>
<dbReference type="EMBL" id="JAZGQO010000004">
    <property type="protein sequence ID" value="KAK6187451.1"/>
    <property type="molecule type" value="Genomic_DNA"/>
</dbReference>
<name>A0AAN8Q4P8_PATCE</name>
<feature type="repeat" description="TPR" evidence="9">
    <location>
        <begin position="71"/>
        <end position="104"/>
    </location>
</feature>
<dbReference type="SMART" id="SM00504">
    <property type="entry name" value="Ubox"/>
    <property type="match status" value="1"/>
</dbReference>
<dbReference type="InterPro" id="IPR045202">
    <property type="entry name" value="CHIP_RING-Ubox"/>
</dbReference>
<sequence>MSAVELKNQGNKLFAARKYDDAISCYTKAIAKNQNVATFFTNRALCHLKLRQWDLAAKDCQQALDLDRLLVKGHFFLGQAFVEQGSYDEAIASLHKAFDLAKEQKLNFGDDITGALRLAKKKRWNRIEEKRIQQEITLQTYLNKLLKEDKDRRVATAKKTSSKANAKEITDNIETDHDLKLKELNRLFSEVDDRRKRRDVPDVLCGKISFEVMRDPVITPSGITYNKQDIIEHLQRVGHFDPVTRSVLTQDQLIPNLAMKEVIDNFLEENAWAEDY</sequence>
<dbReference type="Gene3D" id="1.25.40.10">
    <property type="entry name" value="Tetratricopeptide repeat domain"/>
    <property type="match status" value="1"/>
</dbReference>
<dbReference type="GO" id="GO:0043161">
    <property type="term" value="P:proteasome-mediated ubiquitin-dependent protein catabolic process"/>
    <property type="evidence" value="ECO:0007669"/>
    <property type="project" value="TreeGrafter"/>
</dbReference>
<dbReference type="SMART" id="SM00028">
    <property type="entry name" value="TPR"/>
    <property type="match status" value="3"/>
</dbReference>
<keyword evidence="6 9" id="KW-0802">TPR repeat</keyword>
<evidence type="ECO:0000313" key="12">
    <source>
        <dbReference type="Proteomes" id="UP001347796"/>
    </source>
</evidence>
<dbReference type="GO" id="GO:0000209">
    <property type="term" value="P:protein polyubiquitination"/>
    <property type="evidence" value="ECO:0007669"/>
    <property type="project" value="TreeGrafter"/>
</dbReference>
<dbReference type="GO" id="GO:0061630">
    <property type="term" value="F:ubiquitin protein ligase activity"/>
    <property type="evidence" value="ECO:0007669"/>
    <property type="project" value="UniProtKB-EC"/>
</dbReference>
<dbReference type="Pfam" id="PF13181">
    <property type="entry name" value="TPR_8"/>
    <property type="match status" value="1"/>
</dbReference>
<evidence type="ECO:0000256" key="7">
    <source>
        <dbReference type="ARBA" id="ARBA00044534"/>
    </source>
</evidence>
<evidence type="ECO:0000256" key="1">
    <source>
        <dbReference type="ARBA" id="ARBA00000900"/>
    </source>
</evidence>
<dbReference type="InterPro" id="IPR019734">
    <property type="entry name" value="TPR_rpt"/>
</dbReference>
<feature type="domain" description="U-box" evidence="10">
    <location>
        <begin position="199"/>
        <end position="273"/>
    </location>
</feature>
<dbReference type="GO" id="GO:0006515">
    <property type="term" value="P:protein quality control for misfolded or incompletely synthesized proteins"/>
    <property type="evidence" value="ECO:0007669"/>
    <property type="project" value="TreeGrafter"/>
</dbReference>
<organism evidence="11 12">
    <name type="scientific">Patella caerulea</name>
    <name type="common">Rayed Mediterranean limpet</name>
    <dbReference type="NCBI Taxonomy" id="87958"/>
    <lineage>
        <taxon>Eukaryota</taxon>
        <taxon>Metazoa</taxon>
        <taxon>Spiralia</taxon>
        <taxon>Lophotrochozoa</taxon>
        <taxon>Mollusca</taxon>
        <taxon>Gastropoda</taxon>
        <taxon>Patellogastropoda</taxon>
        <taxon>Patelloidea</taxon>
        <taxon>Patellidae</taxon>
        <taxon>Patella</taxon>
    </lineage>
</organism>
<dbReference type="InterPro" id="IPR013083">
    <property type="entry name" value="Znf_RING/FYVE/PHD"/>
</dbReference>
<reference evidence="11 12" key="1">
    <citation type="submission" date="2024-01" db="EMBL/GenBank/DDBJ databases">
        <title>The genome of the rayed Mediterranean limpet Patella caerulea (Linnaeus, 1758).</title>
        <authorList>
            <person name="Anh-Thu Weber A."/>
            <person name="Halstead-Nussloch G."/>
        </authorList>
    </citation>
    <scope>NUCLEOTIDE SEQUENCE [LARGE SCALE GENOMIC DNA]</scope>
    <source>
        <strain evidence="11">AATW-2023a</strain>
        <tissue evidence="11">Whole specimen</tissue>
    </source>
</reference>
<dbReference type="EC" id="2.3.2.27" evidence="2"/>
<comment type="caution">
    <text evidence="11">The sequence shown here is derived from an EMBL/GenBank/DDBJ whole genome shotgun (WGS) entry which is preliminary data.</text>
</comment>
<dbReference type="InterPro" id="IPR011990">
    <property type="entry name" value="TPR-like_helical_dom_sf"/>
</dbReference>
<dbReference type="SUPFAM" id="SSF48452">
    <property type="entry name" value="TPR-like"/>
    <property type="match status" value="1"/>
</dbReference>
<evidence type="ECO:0000256" key="2">
    <source>
        <dbReference type="ARBA" id="ARBA00012483"/>
    </source>
</evidence>
<keyword evidence="4" id="KW-0677">Repeat</keyword>
<dbReference type="FunFam" id="3.30.40.10:FF:000124">
    <property type="entry name" value="STIP1 homology and U box-containing protein 1"/>
    <property type="match status" value="1"/>
</dbReference>
<dbReference type="Gene3D" id="6.10.140.2020">
    <property type="match status" value="1"/>
</dbReference>
<dbReference type="AlphaFoldDB" id="A0AAN8Q4P8"/>
<dbReference type="Pfam" id="PF13432">
    <property type="entry name" value="TPR_16"/>
    <property type="match status" value="1"/>
</dbReference>
<keyword evidence="3" id="KW-0808">Transferase</keyword>
<keyword evidence="12" id="KW-1185">Reference proteome</keyword>
<dbReference type="PANTHER" id="PTHR46803:SF2">
    <property type="entry name" value="E3 UBIQUITIN-PROTEIN LIGASE CHIP"/>
    <property type="match status" value="1"/>
</dbReference>
<dbReference type="GO" id="GO:0045862">
    <property type="term" value="P:positive regulation of proteolysis"/>
    <property type="evidence" value="ECO:0007669"/>
    <property type="project" value="TreeGrafter"/>
</dbReference>
<dbReference type="InterPro" id="IPR041312">
    <property type="entry name" value="CHIP_TPR_N"/>
</dbReference>
<accession>A0AAN8Q4P8</accession>
<dbReference type="Gene3D" id="3.30.40.10">
    <property type="entry name" value="Zinc/RING finger domain, C3HC4 (zinc finger)"/>
    <property type="match status" value="1"/>
</dbReference>
<dbReference type="GO" id="GO:0030018">
    <property type="term" value="C:Z disc"/>
    <property type="evidence" value="ECO:0007669"/>
    <property type="project" value="TreeGrafter"/>
</dbReference>
<dbReference type="InterPro" id="IPR003613">
    <property type="entry name" value="Ubox_domain"/>
</dbReference>
<keyword evidence="5" id="KW-0833">Ubl conjugation pathway</keyword>
<dbReference type="CDD" id="cd16654">
    <property type="entry name" value="RING-Ubox_CHIP"/>
    <property type="match status" value="1"/>
</dbReference>
<dbReference type="Pfam" id="PF04564">
    <property type="entry name" value="U-box"/>
    <property type="match status" value="1"/>
</dbReference>
<evidence type="ECO:0000256" key="4">
    <source>
        <dbReference type="ARBA" id="ARBA00022737"/>
    </source>
</evidence>
<evidence type="ECO:0000256" key="9">
    <source>
        <dbReference type="PROSITE-ProRule" id="PRU00339"/>
    </source>
</evidence>
<proteinExistence type="predicted"/>
<dbReference type="PANTHER" id="PTHR46803">
    <property type="entry name" value="E3 UBIQUITIN-PROTEIN LIGASE CHIP"/>
    <property type="match status" value="1"/>
</dbReference>
<evidence type="ECO:0000256" key="6">
    <source>
        <dbReference type="ARBA" id="ARBA00022803"/>
    </source>
</evidence>
<dbReference type="GO" id="GO:0051087">
    <property type="term" value="F:protein-folding chaperone binding"/>
    <property type="evidence" value="ECO:0007669"/>
    <property type="project" value="TreeGrafter"/>
</dbReference>